<dbReference type="InterPro" id="IPR000477">
    <property type="entry name" value="RT_dom"/>
</dbReference>
<feature type="compositionally biased region" description="Polar residues" evidence="7">
    <location>
        <begin position="689"/>
        <end position="698"/>
    </location>
</feature>
<dbReference type="EMBL" id="JABDTM020000065">
    <property type="protein sequence ID" value="KAH0822738.1"/>
    <property type="molecule type" value="Genomic_DNA"/>
</dbReference>
<dbReference type="InterPro" id="IPR012337">
    <property type="entry name" value="RNaseH-like_sf"/>
</dbReference>
<name>A0A8J6I078_TENMO</name>
<dbReference type="Proteomes" id="UP000719412">
    <property type="component" value="Unassembled WGS sequence"/>
</dbReference>
<evidence type="ECO:0000256" key="7">
    <source>
        <dbReference type="SAM" id="MobiDB-lite"/>
    </source>
</evidence>
<dbReference type="InterPro" id="IPR001584">
    <property type="entry name" value="Integrase_cat-core"/>
</dbReference>
<dbReference type="InterPro" id="IPR041588">
    <property type="entry name" value="Integrase_H2C2"/>
</dbReference>
<keyword evidence="2" id="KW-0808">Transferase</keyword>
<keyword evidence="5" id="KW-0695">RNA-directed DNA polymerase</keyword>
<dbReference type="FunFam" id="3.10.20.370:FF:000001">
    <property type="entry name" value="Retrovirus-related Pol polyprotein from transposon 17.6-like protein"/>
    <property type="match status" value="1"/>
</dbReference>
<dbReference type="InterPro" id="IPR043128">
    <property type="entry name" value="Rev_trsase/Diguanyl_cyclase"/>
</dbReference>
<dbReference type="SUPFAM" id="SSF53098">
    <property type="entry name" value="Ribonuclease H-like"/>
    <property type="match status" value="1"/>
</dbReference>
<dbReference type="AlphaFoldDB" id="A0A8J6I078"/>
<keyword evidence="6" id="KW-0511">Multifunctional enzyme</keyword>
<evidence type="ECO:0000313" key="11">
    <source>
        <dbReference type="Proteomes" id="UP000719412"/>
    </source>
</evidence>
<evidence type="ECO:0000313" key="10">
    <source>
        <dbReference type="EMBL" id="KAH0822738.1"/>
    </source>
</evidence>
<dbReference type="InterPro" id="IPR050951">
    <property type="entry name" value="Retrovirus_Pol_polyprotein"/>
</dbReference>
<comment type="caution">
    <text evidence="10">The sequence shown here is derived from an EMBL/GenBank/DDBJ whole genome shotgun (WGS) entry which is preliminary data.</text>
</comment>
<dbReference type="PROSITE" id="PS50994">
    <property type="entry name" value="INTEGRASE"/>
    <property type="match status" value="1"/>
</dbReference>
<dbReference type="InterPro" id="IPR041577">
    <property type="entry name" value="RT_RNaseH_2"/>
</dbReference>
<feature type="domain" description="Reverse transcriptase" evidence="8">
    <location>
        <begin position="717"/>
        <end position="932"/>
    </location>
</feature>
<feature type="region of interest" description="Disordered" evidence="7">
    <location>
        <begin position="83"/>
        <end position="119"/>
    </location>
</feature>
<evidence type="ECO:0000256" key="6">
    <source>
        <dbReference type="ARBA" id="ARBA00023268"/>
    </source>
</evidence>
<feature type="region of interest" description="Disordered" evidence="7">
    <location>
        <begin position="322"/>
        <end position="346"/>
    </location>
</feature>
<dbReference type="Gene3D" id="3.10.20.370">
    <property type="match status" value="1"/>
</dbReference>
<dbReference type="GO" id="GO:0003676">
    <property type="term" value="F:nucleic acid binding"/>
    <property type="evidence" value="ECO:0007669"/>
    <property type="project" value="InterPro"/>
</dbReference>
<dbReference type="Pfam" id="PF17921">
    <property type="entry name" value="Integrase_H2C2"/>
    <property type="match status" value="1"/>
</dbReference>
<keyword evidence="4" id="KW-0378">Hydrolase</keyword>
<dbReference type="GO" id="GO:0015074">
    <property type="term" value="P:DNA integration"/>
    <property type="evidence" value="ECO:0007669"/>
    <property type="project" value="InterPro"/>
</dbReference>
<evidence type="ECO:0000259" key="9">
    <source>
        <dbReference type="PROSITE" id="PS50994"/>
    </source>
</evidence>
<dbReference type="Pfam" id="PF00665">
    <property type="entry name" value="rve"/>
    <property type="match status" value="1"/>
</dbReference>
<dbReference type="EC" id="2.7.7.49" evidence="1"/>
<dbReference type="Pfam" id="PF17919">
    <property type="entry name" value="RT_RNaseH_2"/>
    <property type="match status" value="1"/>
</dbReference>
<evidence type="ECO:0000256" key="3">
    <source>
        <dbReference type="ARBA" id="ARBA00022722"/>
    </source>
</evidence>
<feature type="domain" description="Integrase catalytic" evidence="9">
    <location>
        <begin position="514"/>
        <end position="610"/>
    </location>
</feature>
<gene>
    <name evidence="10" type="ORF">GEV33_000053</name>
</gene>
<keyword evidence="3" id="KW-0540">Nuclease</keyword>
<protein>
    <recommendedName>
        <fullName evidence="1">RNA-directed DNA polymerase</fullName>
        <ecNumber evidence="1">2.7.7.49</ecNumber>
    </recommendedName>
</protein>
<evidence type="ECO:0000256" key="2">
    <source>
        <dbReference type="ARBA" id="ARBA00022695"/>
    </source>
</evidence>
<dbReference type="GO" id="GO:0042575">
    <property type="term" value="C:DNA polymerase complex"/>
    <property type="evidence" value="ECO:0007669"/>
    <property type="project" value="UniProtKB-ARBA"/>
</dbReference>
<keyword evidence="11" id="KW-1185">Reference proteome</keyword>
<evidence type="ECO:0000256" key="5">
    <source>
        <dbReference type="ARBA" id="ARBA00022918"/>
    </source>
</evidence>
<evidence type="ECO:0000256" key="1">
    <source>
        <dbReference type="ARBA" id="ARBA00012493"/>
    </source>
</evidence>
<dbReference type="InterPro" id="IPR036397">
    <property type="entry name" value="RNaseH_sf"/>
</dbReference>
<dbReference type="Gene3D" id="3.30.420.10">
    <property type="entry name" value="Ribonuclease H-like superfamily/Ribonuclease H"/>
    <property type="match status" value="1"/>
</dbReference>
<keyword evidence="4" id="KW-0255">Endonuclease</keyword>
<organism evidence="10 11">
    <name type="scientific">Tenebrio molitor</name>
    <name type="common">Yellow mealworm beetle</name>
    <dbReference type="NCBI Taxonomy" id="7067"/>
    <lineage>
        <taxon>Eukaryota</taxon>
        <taxon>Metazoa</taxon>
        <taxon>Ecdysozoa</taxon>
        <taxon>Arthropoda</taxon>
        <taxon>Hexapoda</taxon>
        <taxon>Insecta</taxon>
        <taxon>Pterygota</taxon>
        <taxon>Neoptera</taxon>
        <taxon>Endopterygota</taxon>
        <taxon>Coleoptera</taxon>
        <taxon>Polyphaga</taxon>
        <taxon>Cucujiformia</taxon>
        <taxon>Tenebrionidae</taxon>
        <taxon>Tenebrio</taxon>
    </lineage>
</organism>
<sequence length="1079" mass="120395">MIVNFGELSAPLILVARRQAPRPPYGDGTVRPKAHSRLLPRAIVKSRQFLLKSAHVAWLLLRGAVCSPSLKAGDLRATHPCSPFGGHHPMSGADKAPSEPPDLPIKSDTTDGRPGSTTGRKNTISLLFALHEDPENIICISTHGEGRTLRGFLGLCNWLPDYVPNFADLAYPLTDLLSRKKPFKWGAPEQQSFDSVKKALSATLMLHRPDPSKPFVLQTDASGVGMAAVLYQEAGTERRVISYSSARFNPTERRYHSNEQECLAVVWAIRRYRPYLEDNPFTLRTDNMARGYRRALSRQRNPTALWVTGVAVRNLCVRLRGEGSPSASPVPGNGHATQRGHARGTPVRPYVLWTDRPGLADILSRDPEERLPQEEDLHDTDQLLPPARPDQAPTACCLQVQTLADEVRQAQRNDAEFTGRMVALLQGEEEPQEPRERTFRRLHTTRDDLLFGSGGKLYALTNIGLRILYENHDKALAGHPGAEETERIIRQHYHWPRLSPETREYAAVPPKPRQPQRPFAVIACDVIGPYPETPAGFRYIFVVTDLFSRWVEAFPTAATPTAEAIRIIEEIFPRQGYPQAIITDNGAQFTSRPWKRAGQHCQVQTWTTAPTEKGTTSPPGWPPKWKEICEEVESDIWGLGYKIVTDKLTKPLFVGHEKNEWTRERQHNPPEVTAEELEEAAAQIKKQKSSGPRQHTARNCKTNVQAFPRHGKARAEENLRSTTFPRRWKVARLVLLPKPNKTPTGTDAYRPICMLDSFARHVLSIAEEEKGRTLKTRKLVAFVTIDVRNAFNSASWRNVVREREDRKVSDYLIDMVKSYFSDRCLLIDGENQTEVTAGVPQGSVLGPLLWNLLYHGVLNISLPDGAETVAYADDLALVVTAKRKRAPELKTNAALEAIQQWMGINRLEIAPEKTEAVLLIGRKKCGPKGFLVGRTGKTTKPGESHTPPGQSGCSGGLSGQISPRRELKRNGRVVVCSASDEGIWTDSRTRGESSAVAARGCLRRWGKKLRSGEANGGESGERELSGKCAAFKFFWKFHGLKSKTGNLKKIIGGFEESAPTECFQNPNFMTIFKVFNIKN</sequence>
<feature type="region of interest" description="Disordered" evidence="7">
    <location>
        <begin position="931"/>
        <end position="962"/>
    </location>
</feature>
<dbReference type="Pfam" id="PF00078">
    <property type="entry name" value="RVT_1"/>
    <property type="match status" value="1"/>
</dbReference>
<dbReference type="SUPFAM" id="SSF56672">
    <property type="entry name" value="DNA/RNA polymerases"/>
    <property type="match status" value="2"/>
</dbReference>
<dbReference type="Gene3D" id="3.30.70.270">
    <property type="match status" value="1"/>
</dbReference>
<feature type="region of interest" description="Disordered" evidence="7">
    <location>
        <begin position="660"/>
        <end position="698"/>
    </location>
</feature>
<accession>A0A8J6I078</accession>
<dbReference type="FunFam" id="3.30.70.270:FF:000020">
    <property type="entry name" value="Transposon Tf2-6 polyprotein-like Protein"/>
    <property type="match status" value="1"/>
</dbReference>
<dbReference type="CDD" id="cd09274">
    <property type="entry name" value="RNase_HI_RT_Ty3"/>
    <property type="match status" value="1"/>
</dbReference>
<dbReference type="PANTHER" id="PTHR37984:SF5">
    <property type="entry name" value="PROTEIN NYNRIN-LIKE"/>
    <property type="match status" value="1"/>
</dbReference>
<dbReference type="InterPro" id="IPR043502">
    <property type="entry name" value="DNA/RNA_pol_sf"/>
</dbReference>
<dbReference type="PROSITE" id="PS50878">
    <property type="entry name" value="RT_POL"/>
    <property type="match status" value="1"/>
</dbReference>
<evidence type="ECO:0000259" key="8">
    <source>
        <dbReference type="PROSITE" id="PS50878"/>
    </source>
</evidence>
<dbReference type="Gene3D" id="1.10.340.70">
    <property type="match status" value="1"/>
</dbReference>
<reference evidence="10" key="2">
    <citation type="submission" date="2021-08" db="EMBL/GenBank/DDBJ databases">
        <authorList>
            <person name="Eriksson T."/>
        </authorList>
    </citation>
    <scope>NUCLEOTIDE SEQUENCE</scope>
    <source>
        <strain evidence="10">Stoneville</strain>
        <tissue evidence="10">Whole head</tissue>
    </source>
</reference>
<dbReference type="GO" id="GO:0004519">
    <property type="term" value="F:endonuclease activity"/>
    <property type="evidence" value="ECO:0007669"/>
    <property type="project" value="UniProtKB-KW"/>
</dbReference>
<dbReference type="GO" id="GO:0003964">
    <property type="term" value="F:RNA-directed DNA polymerase activity"/>
    <property type="evidence" value="ECO:0007669"/>
    <property type="project" value="UniProtKB-KW"/>
</dbReference>
<keyword evidence="2" id="KW-0548">Nucleotidyltransferase</keyword>
<dbReference type="PANTHER" id="PTHR37984">
    <property type="entry name" value="PROTEIN CBG26694"/>
    <property type="match status" value="1"/>
</dbReference>
<evidence type="ECO:0000256" key="4">
    <source>
        <dbReference type="ARBA" id="ARBA00022759"/>
    </source>
</evidence>
<reference evidence="10" key="1">
    <citation type="journal article" date="2020" name="J Insects Food Feed">
        <title>The yellow mealworm (Tenebrio molitor) genome: a resource for the emerging insects as food and feed industry.</title>
        <authorList>
            <person name="Eriksson T."/>
            <person name="Andere A."/>
            <person name="Kelstrup H."/>
            <person name="Emery V."/>
            <person name="Picard C."/>
        </authorList>
    </citation>
    <scope>NUCLEOTIDE SEQUENCE</scope>
    <source>
        <strain evidence="10">Stoneville</strain>
        <tissue evidence="10">Whole head</tissue>
    </source>
</reference>
<proteinExistence type="predicted"/>